<dbReference type="GeneID" id="6073051"/>
<dbReference type="KEGG" id="lbc:LACBIDRAFT_314105"/>
<dbReference type="RefSeq" id="XP_001877558.1">
    <property type="nucleotide sequence ID" value="XM_001877523.1"/>
</dbReference>
<dbReference type="HOGENOM" id="CLU_2333943_0_0_1"/>
<name>B0D1L4_LACBS</name>
<dbReference type="EMBL" id="DS547095">
    <property type="protein sequence ID" value="EDR11661.1"/>
    <property type="molecule type" value="Genomic_DNA"/>
</dbReference>
<sequence length="98" mass="10717">MEAGRLECPKVGKCWSHNFARELCRTTVDPIWAGSSWGRLEGKGSGKAEHFQFNPSSIRDSTPENVSGWVSTGFRHLCLGHSFVTMTGPSYLSSSANP</sequence>
<evidence type="ECO:0000313" key="2">
    <source>
        <dbReference type="Proteomes" id="UP000001194"/>
    </source>
</evidence>
<keyword evidence="2" id="KW-1185">Reference proteome</keyword>
<dbReference type="AlphaFoldDB" id="B0D1L4"/>
<protein>
    <submittedName>
        <fullName evidence="1">Predicted protein</fullName>
    </submittedName>
</protein>
<gene>
    <name evidence="1" type="ORF">LACBIDRAFT_314105</name>
</gene>
<accession>B0D1L4</accession>
<dbReference type="Proteomes" id="UP000001194">
    <property type="component" value="Unassembled WGS sequence"/>
</dbReference>
<evidence type="ECO:0000313" key="1">
    <source>
        <dbReference type="EMBL" id="EDR11661.1"/>
    </source>
</evidence>
<proteinExistence type="predicted"/>
<dbReference type="InParanoid" id="B0D1L4"/>
<organism evidence="2">
    <name type="scientific">Laccaria bicolor (strain S238N-H82 / ATCC MYA-4686)</name>
    <name type="common">Bicoloured deceiver</name>
    <name type="synonym">Laccaria laccata var. bicolor</name>
    <dbReference type="NCBI Taxonomy" id="486041"/>
    <lineage>
        <taxon>Eukaryota</taxon>
        <taxon>Fungi</taxon>
        <taxon>Dikarya</taxon>
        <taxon>Basidiomycota</taxon>
        <taxon>Agaricomycotina</taxon>
        <taxon>Agaricomycetes</taxon>
        <taxon>Agaricomycetidae</taxon>
        <taxon>Agaricales</taxon>
        <taxon>Agaricineae</taxon>
        <taxon>Hydnangiaceae</taxon>
        <taxon>Laccaria</taxon>
    </lineage>
</organism>
<reference evidence="1 2" key="1">
    <citation type="journal article" date="2008" name="Nature">
        <title>The genome of Laccaria bicolor provides insights into mycorrhizal symbiosis.</title>
        <authorList>
            <person name="Martin F."/>
            <person name="Aerts A."/>
            <person name="Ahren D."/>
            <person name="Brun A."/>
            <person name="Danchin E.G.J."/>
            <person name="Duchaussoy F."/>
            <person name="Gibon J."/>
            <person name="Kohler A."/>
            <person name="Lindquist E."/>
            <person name="Pereda V."/>
            <person name="Salamov A."/>
            <person name="Shapiro H.J."/>
            <person name="Wuyts J."/>
            <person name="Blaudez D."/>
            <person name="Buee M."/>
            <person name="Brokstein P."/>
            <person name="Canbaeck B."/>
            <person name="Cohen D."/>
            <person name="Courty P.E."/>
            <person name="Coutinho P.M."/>
            <person name="Delaruelle C."/>
            <person name="Detter J.C."/>
            <person name="Deveau A."/>
            <person name="DiFazio S."/>
            <person name="Duplessis S."/>
            <person name="Fraissinet-Tachet L."/>
            <person name="Lucic E."/>
            <person name="Frey-Klett P."/>
            <person name="Fourrey C."/>
            <person name="Feussner I."/>
            <person name="Gay G."/>
            <person name="Grimwood J."/>
            <person name="Hoegger P.J."/>
            <person name="Jain P."/>
            <person name="Kilaru S."/>
            <person name="Labbe J."/>
            <person name="Lin Y.C."/>
            <person name="Legue V."/>
            <person name="Le Tacon F."/>
            <person name="Marmeisse R."/>
            <person name="Melayah D."/>
            <person name="Montanini B."/>
            <person name="Muratet M."/>
            <person name="Nehls U."/>
            <person name="Niculita-Hirzel H."/>
            <person name="Oudot-Le Secq M.P."/>
            <person name="Peter M."/>
            <person name="Quesneville H."/>
            <person name="Rajashekar B."/>
            <person name="Reich M."/>
            <person name="Rouhier N."/>
            <person name="Schmutz J."/>
            <person name="Yin T."/>
            <person name="Chalot M."/>
            <person name="Henrissat B."/>
            <person name="Kuees U."/>
            <person name="Lucas S."/>
            <person name="Van de Peer Y."/>
            <person name="Podila G.K."/>
            <person name="Polle A."/>
            <person name="Pukkila P.J."/>
            <person name="Richardson P.M."/>
            <person name="Rouze P."/>
            <person name="Sanders I.R."/>
            <person name="Stajich J.E."/>
            <person name="Tunlid A."/>
            <person name="Tuskan G."/>
            <person name="Grigoriev I.V."/>
        </authorList>
    </citation>
    <scope>NUCLEOTIDE SEQUENCE [LARGE SCALE GENOMIC DNA]</scope>
    <source>
        <strain evidence="2">S238N-H82 / ATCC MYA-4686</strain>
    </source>
</reference>